<dbReference type="InterPro" id="IPR011006">
    <property type="entry name" value="CheY-like_superfamily"/>
</dbReference>
<evidence type="ECO:0000256" key="8">
    <source>
        <dbReference type="ARBA" id="ARBA00023163"/>
    </source>
</evidence>
<evidence type="ECO:0000256" key="6">
    <source>
        <dbReference type="ARBA" id="ARBA00023015"/>
    </source>
</evidence>
<dbReference type="InterPro" id="IPR018060">
    <property type="entry name" value="HTH_AraC"/>
</dbReference>
<dbReference type="GO" id="GO:0003700">
    <property type="term" value="F:DNA-binding transcription factor activity"/>
    <property type="evidence" value="ECO:0007669"/>
    <property type="project" value="InterPro"/>
</dbReference>
<accession>A0A839K103</accession>
<evidence type="ECO:0000256" key="4">
    <source>
        <dbReference type="ARBA" id="ARBA00022553"/>
    </source>
</evidence>
<evidence type="ECO:0000256" key="1">
    <source>
        <dbReference type="ARBA" id="ARBA00004496"/>
    </source>
</evidence>
<feature type="modified residue" description="4-aspartylphosphate" evidence="10">
    <location>
        <position position="55"/>
    </location>
</feature>
<comment type="function">
    <text evidence="9">May play the central regulatory role in sporulation. It may be an element of the effector pathway responsible for the activation of sporulation genes in response to nutritional stress. Spo0A may act in concert with spo0H (a sigma factor) to control the expression of some genes that are critical to the sporulation process.</text>
</comment>
<name>A0A839K103_9FIRM</name>
<dbReference type="EMBL" id="JACEGA010000001">
    <property type="protein sequence ID" value="MBB2182609.1"/>
    <property type="molecule type" value="Genomic_DNA"/>
</dbReference>
<dbReference type="SUPFAM" id="SSF46689">
    <property type="entry name" value="Homeodomain-like"/>
    <property type="match status" value="1"/>
</dbReference>
<dbReference type="SMART" id="SM00448">
    <property type="entry name" value="REC"/>
    <property type="match status" value="1"/>
</dbReference>
<dbReference type="PANTHER" id="PTHR42713">
    <property type="entry name" value="HISTIDINE KINASE-RELATED"/>
    <property type="match status" value="1"/>
</dbReference>
<evidence type="ECO:0000313" key="13">
    <source>
        <dbReference type="EMBL" id="MBB2182609.1"/>
    </source>
</evidence>
<evidence type="ECO:0000256" key="3">
    <source>
        <dbReference type="ARBA" id="ARBA00022490"/>
    </source>
</evidence>
<evidence type="ECO:0000256" key="9">
    <source>
        <dbReference type="ARBA" id="ARBA00024867"/>
    </source>
</evidence>
<feature type="domain" description="HTH araC/xylS-type" evidence="11">
    <location>
        <begin position="430"/>
        <end position="528"/>
    </location>
</feature>
<dbReference type="Pfam" id="PF12833">
    <property type="entry name" value="HTH_18"/>
    <property type="match status" value="1"/>
</dbReference>
<keyword evidence="6" id="KW-0805">Transcription regulation</keyword>
<dbReference type="SUPFAM" id="SSF52172">
    <property type="entry name" value="CheY-like"/>
    <property type="match status" value="1"/>
</dbReference>
<dbReference type="CDD" id="cd17536">
    <property type="entry name" value="REC_YesN-like"/>
    <property type="match status" value="1"/>
</dbReference>
<keyword evidence="5" id="KW-0902">Two-component regulatory system</keyword>
<reference evidence="13 14" key="1">
    <citation type="submission" date="2020-07" db="EMBL/GenBank/DDBJ databases">
        <title>Characterization and genome sequencing of isolate MD1, a novel member within the family Lachnospiraceae.</title>
        <authorList>
            <person name="Rettenmaier R."/>
            <person name="Di Bello L."/>
            <person name="Zinser C."/>
            <person name="Scheitz K."/>
            <person name="Liebl W."/>
            <person name="Zverlov V."/>
        </authorList>
    </citation>
    <scope>NUCLEOTIDE SEQUENCE [LARGE SCALE GENOMIC DNA]</scope>
    <source>
        <strain evidence="13 14">MD1</strain>
    </source>
</reference>
<keyword evidence="4 10" id="KW-0597">Phosphoprotein</keyword>
<dbReference type="InterPro" id="IPR051552">
    <property type="entry name" value="HptR"/>
</dbReference>
<dbReference type="AlphaFoldDB" id="A0A839K103"/>
<dbReference type="GO" id="GO:0000160">
    <property type="term" value="P:phosphorelay signal transduction system"/>
    <property type="evidence" value="ECO:0007669"/>
    <property type="project" value="UniProtKB-KW"/>
</dbReference>
<keyword evidence="7" id="KW-0238">DNA-binding</keyword>
<evidence type="ECO:0000256" key="10">
    <source>
        <dbReference type="PROSITE-ProRule" id="PRU00169"/>
    </source>
</evidence>
<dbReference type="GO" id="GO:0005737">
    <property type="term" value="C:cytoplasm"/>
    <property type="evidence" value="ECO:0007669"/>
    <property type="project" value="UniProtKB-SubCell"/>
</dbReference>
<evidence type="ECO:0000256" key="7">
    <source>
        <dbReference type="ARBA" id="ARBA00023125"/>
    </source>
</evidence>
<dbReference type="RefSeq" id="WP_228352319.1">
    <property type="nucleotide sequence ID" value="NZ_JACEGA010000001.1"/>
</dbReference>
<evidence type="ECO:0000256" key="2">
    <source>
        <dbReference type="ARBA" id="ARBA00018672"/>
    </source>
</evidence>
<protein>
    <recommendedName>
        <fullName evidence="2">Stage 0 sporulation protein A homolog</fullName>
    </recommendedName>
</protein>
<comment type="caution">
    <text evidence="13">The sequence shown here is derived from an EMBL/GenBank/DDBJ whole genome shotgun (WGS) entry which is preliminary data.</text>
</comment>
<evidence type="ECO:0000259" key="11">
    <source>
        <dbReference type="PROSITE" id="PS01124"/>
    </source>
</evidence>
<dbReference type="GO" id="GO:0043565">
    <property type="term" value="F:sequence-specific DNA binding"/>
    <property type="evidence" value="ECO:0007669"/>
    <property type="project" value="InterPro"/>
</dbReference>
<sequence>MIKVLIVDDEPFIRQGLKILINWNQYGFEVAGEAANGKEAVELMKSNVFDLVITDIKMPQMDGLELIEYTREHLSGKVGFIILSGFYEFDYAKKAIRFGVVDYVLKPIQKDELVRALEDYKERYYAAKESQRKLEYSEKILLDRSICNLVNGNYIEEDLMYVKNNILGDIGIRYISIEYDVADDTFMNLTNEEKKRATSLLYNILRDCLGDNWYHIYKEMNNYDEDYSVGFIYVKKIAELAGMNEKEYINWLYEKITERIKYKLVLFIGQKVDKLETISESYKSATIAKAFRKFSKEKDISYYDEIQENTITNKSYFDKEVMDVLIRAIEENDMEGINRQIEVLYKHLKEMVVEPDIIKINLDYLIYNLIHIAKELDPDSDQEEVYKMISQGGYKQFVVRGSIKHFQEFAIEFSNYLSQIRQHAFGGVLSEIEKEITEHYMDNLTLKSLSEKYYINSAYLGQIFKKKYGSSFKDYLNNYRIERAAELLIRSDDKIYLVSSAVGFNNTDYFISKFVQQKGITPLQYRKQFLTAKRS</sequence>
<evidence type="ECO:0000313" key="14">
    <source>
        <dbReference type="Proteomes" id="UP000574276"/>
    </source>
</evidence>
<keyword evidence="3" id="KW-0963">Cytoplasm</keyword>
<gene>
    <name evidence="13" type="ORF">H0486_06950</name>
</gene>
<dbReference type="PROSITE" id="PS01124">
    <property type="entry name" value="HTH_ARAC_FAMILY_2"/>
    <property type="match status" value="1"/>
</dbReference>
<dbReference type="Gene3D" id="3.40.50.2300">
    <property type="match status" value="1"/>
</dbReference>
<dbReference type="SMART" id="SM00342">
    <property type="entry name" value="HTH_ARAC"/>
    <property type="match status" value="1"/>
</dbReference>
<keyword evidence="8" id="KW-0804">Transcription</keyword>
<evidence type="ECO:0000259" key="12">
    <source>
        <dbReference type="PROSITE" id="PS50110"/>
    </source>
</evidence>
<comment type="subcellular location">
    <subcellularLocation>
        <location evidence="1">Cytoplasm</location>
    </subcellularLocation>
</comment>
<dbReference type="Proteomes" id="UP000574276">
    <property type="component" value="Unassembled WGS sequence"/>
</dbReference>
<dbReference type="PANTHER" id="PTHR42713:SF3">
    <property type="entry name" value="TRANSCRIPTIONAL REGULATORY PROTEIN HPTR"/>
    <property type="match status" value="1"/>
</dbReference>
<dbReference type="Gene3D" id="1.10.10.60">
    <property type="entry name" value="Homeodomain-like"/>
    <property type="match status" value="2"/>
</dbReference>
<dbReference type="PROSITE" id="PS50110">
    <property type="entry name" value="RESPONSE_REGULATORY"/>
    <property type="match status" value="1"/>
</dbReference>
<keyword evidence="14" id="KW-1185">Reference proteome</keyword>
<dbReference type="Pfam" id="PF00072">
    <property type="entry name" value="Response_reg"/>
    <property type="match status" value="1"/>
</dbReference>
<organism evidence="13 14">
    <name type="scientific">Variimorphobacter saccharofermentans</name>
    <dbReference type="NCBI Taxonomy" id="2755051"/>
    <lineage>
        <taxon>Bacteria</taxon>
        <taxon>Bacillati</taxon>
        <taxon>Bacillota</taxon>
        <taxon>Clostridia</taxon>
        <taxon>Lachnospirales</taxon>
        <taxon>Lachnospiraceae</taxon>
        <taxon>Variimorphobacter</taxon>
    </lineage>
</organism>
<feature type="domain" description="Response regulatory" evidence="12">
    <location>
        <begin position="3"/>
        <end position="121"/>
    </location>
</feature>
<dbReference type="InterPro" id="IPR001789">
    <property type="entry name" value="Sig_transdc_resp-reg_receiver"/>
</dbReference>
<dbReference type="InterPro" id="IPR009057">
    <property type="entry name" value="Homeodomain-like_sf"/>
</dbReference>
<proteinExistence type="predicted"/>
<evidence type="ECO:0000256" key="5">
    <source>
        <dbReference type="ARBA" id="ARBA00023012"/>
    </source>
</evidence>